<dbReference type="Pfam" id="PF17938">
    <property type="entry name" value="TetR_C_29"/>
    <property type="match status" value="1"/>
</dbReference>
<sequence>MQSEKMPMTSPAGTAIGGRTRRVQERAEATKSKLIDAGRVMFSERGFDAVSLRDIENAAKVKRGLLAYHFGDKEAFWKSVVATIFVGMHDEFEQRLGLLREVSESEHLAFIVRFYVGFHARHPELSRLMSQEATRDTWRIQHLIEQYIAPACEKMQKLVGDSLQLDRDGFIHWYYIMVSASSTIFSFAPECRRLFNIDPCEEARVDRHADMLVKMLLRLERD</sequence>
<keyword evidence="3" id="KW-0804">Transcription</keyword>
<keyword evidence="8" id="KW-1185">Reference proteome</keyword>
<dbReference type="PRINTS" id="PR00455">
    <property type="entry name" value="HTHTETR"/>
</dbReference>
<dbReference type="Proteomes" id="UP001224392">
    <property type="component" value="Unassembled WGS sequence"/>
</dbReference>
<evidence type="ECO:0000256" key="4">
    <source>
        <dbReference type="PROSITE-ProRule" id="PRU00335"/>
    </source>
</evidence>
<dbReference type="Pfam" id="PF00440">
    <property type="entry name" value="TetR_N"/>
    <property type="match status" value="1"/>
</dbReference>
<evidence type="ECO:0000259" key="6">
    <source>
        <dbReference type="PROSITE" id="PS50977"/>
    </source>
</evidence>
<dbReference type="EMBL" id="BSYJ01000001">
    <property type="protein sequence ID" value="GMG86122.1"/>
    <property type="molecule type" value="Genomic_DNA"/>
</dbReference>
<evidence type="ECO:0000313" key="8">
    <source>
        <dbReference type="Proteomes" id="UP001224392"/>
    </source>
</evidence>
<feature type="region of interest" description="Disordered" evidence="5">
    <location>
        <begin position="1"/>
        <end position="23"/>
    </location>
</feature>
<protein>
    <recommendedName>
        <fullName evidence="6">HTH tetR-type domain-containing protein</fullName>
    </recommendedName>
</protein>
<dbReference type="InterPro" id="IPR050109">
    <property type="entry name" value="HTH-type_TetR-like_transc_reg"/>
</dbReference>
<name>A0ABQ6LVR1_9GAMM</name>
<dbReference type="InterPro" id="IPR001647">
    <property type="entry name" value="HTH_TetR"/>
</dbReference>
<evidence type="ECO:0000256" key="1">
    <source>
        <dbReference type="ARBA" id="ARBA00023015"/>
    </source>
</evidence>
<dbReference type="InterPro" id="IPR009057">
    <property type="entry name" value="Homeodomain-like_sf"/>
</dbReference>
<accession>A0ABQ6LVR1</accession>
<dbReference type="SUPFAM" id="SSF48498">
    <property type="entry name" value="Tetracyclin repressor-like, C-terminal domain"/>
    <property type="match status" value="1"/>
</dbReference>
<evidence type="ECO:0000313" key="7">
    <source>
        <dbReference type="EMBL" id="GMG86122.1"/>
    </source>
</evidence>
<organism evidence="7 8">
    <name type="scientific">Biformimicrobium ophioploci</name>
    <dbReference type="NCBI Taxonomy" id="3036711"/>
    <lineage>
        <taxon>Bacteria</taxon>
        <taxon>Pseudomonadati</taxon>
        <taxon>Pseudomonadota</taxon>
        <taxon>Gammaproteobacteria</taxon>
        <taxon>Cellvibrionales</taxon>
        <taxon>Microbulbiferaceae</taxon>
        <taxon>Biformimicrobium</taxon>
    </lineage>
</organism>
<dbReference type="SUPFAM" id="SSF46689">
    <property type="entry name" value="Homeodomain-like"/>
    <property type="match status" value="1"/>
</dbReference>
<gene>
    <name evidence="7" type="ORF">MNKW57_04430</name>
</gene>
<evidence type="ECO:0000256" key="3">
    <source>
        <dbReference type="ARBA" id="ARBA00023163"/>
    </source>
</evidence>
<dbReference type="PROSITE" id="PS50977">
    <property type="entry name" value="HTH_TETR_2"/>
    <property type="match status" value="1"/>
</dbReference>
<dbReference type="PANTHER" id="PTHR30055">
    <property type="entry name" value="HTH-TYPE TRANSCRIPTIONAL REGULATOR RUTR"/>
    <property type="match status" value="1"/>
</dbReference>
<keyword evidence="2 4" id="KW-0238">DNA-binding</keyword>
<proteinExistence type="predicted"/>
<evidence type="ECO:0000256" key="2">
    <source>
        <dbReference type="ARBA" id="ARBA00023125"/>
    </source>
</evidence>
<feature type="domain" description="HTH tetR-type" evidence="6">
    <location>
        <begin position="28"/>
        <end position="88"/>
    </location>
</feature>
<comment type="caution">
    <text evidence="7">The sequence shown here is derived from an EMBL/GenBank/DDBJ whole genome shotgun (WGS) entry which is preliminary data.</text>
</comment>
<evidence type="ECO:0000256" key="5">
    <source>
        <dbReference type="SAM" id="MobiDB-lite"/>
    </source>
</evidence>
<dbReference type="InterPro" id="IPR041474">
    <property type="entry name" value="NicS_C"/>
</dbReference>
<dbReference type="InterPro" id="IPR036271">
    <property type="entry name" value="Tet_transcr_reg_TetR-rel_C_sf"/>
</dbReference>
<dbReference type="Gene3D" id="1.10.357.10">
    <property type="entry name" value="Tetracycline Repressor, domain 2"/>
    <property type="match status" value="1"/>
</dbReference>
<keyword evidence="1" id="KW-0805">Transcription regulation</keyword>
<feature type="DNA-binding region" description="H-T-H motif" evidence="4">
    <location>
        <begin position="51"/>
        <end position="70"/>
    </location>
</feature>
<dbReference type="PANTHER" id="PTHR30055:SF234">
    <property type="entry name" value="HTH-TYPE TRANSCRIPTIONAL REGULATOR BETI"/>
    <property type="match status" value="1"/>
</dbReference>
<reference evidence="7 8" key="1">
    <citation type="submission" date="2023-04" db="EMBL/GenBank/DDBJ databases">
        <title>Marinobulbifer ophiurae gen. nov., sp. Nov., isolate from tissue of brittle star Ophioplocus japonicus.</title>
        <authorList>
            <person name="Kawano K."/>
            <person name="Sawayama S."/>
            <person name="Nakagawa S."/>
        </authorList>
    </citation>
    <scope>NUCLEOTIDE SEQUENCE [LARGE SCALE GENOMIC DNA]</scope>
    <source>
        <strain evidence="7 8">NKW57</strain>
    </source>
</reference>